<feature type="signal peptide" evidence="1">
    <location>
        <begin position="1"/>
        <end position="20"/>
    </location>
</feature>
<accession>A0A804QPK4</accession>
<keyword evidence="3" id="KW-1185">Reference proteome</keyword>
<dbReference type="Gramene" id="Zm00001eb343710_T001">
    <property type="protein sequence ID" value="Zm00001eb343710_P001"/>
    <property type="gene ID" value="Zm00001eb343710"/>
</dbReference>
<evidence type="ECO:0000313" key="2">
    <source>
        <dbReference type="EnsemblPlants" id="Zm00001eb343710_P001"/>
    </source>
</evidence>
<feature type="chain" id="PRO_5032839410" evidence="1">
    <location>
        <begin position="21"/>
        <end position="341"/>
    </location>
</feature>
<dbReference type="EnsemblPlants" id="Zm00001eb343710_T001">
    <property type="protein sequence ID" value="Zm00001eb343710_P001"/>
    <property type="gene ID" value="Zm00001eb343710"/>
</dbReference>
<organism evidence="2 3">
    <name type="scientific">Zea mays</name>
    <name type="common">Maize</name>
    <dbReference type="NCBI Taxonomy" id="4577"/>
    <lineage>
        <taxon>Eukaryota</taxon>
        <taxon>Viridiplantae</taxon>
        <taxon>Streptophyta</taxon>
        <taxon>Embryophyta</taxon>
        <taxon>Tracheophyta</taxon>
        <taxon>Spermatophyta</taxon>
        <taxon>Magnoliopsida</taxon>
        <taxon>Liliopsida</taxon>
        <taxon>Poales</taxon>
        <taxon>Poaceae</taxon>
        <taxon>PACMAD clade</taxon>
        <taxon>Panicoideae</taxon>
        <taxon>Andropogonodae</taxon>
        <taxon>Andropogoneae</taxon>
        <taxon>Tripsacinae</taxon>
        <taxon>Zea</taxon>
    </lineage>
</organism>
<reference evidence="2" key="2">
    <citation type="submission" date="2019-07" db="EMBL/GenBank/DDBJ databases">
        <authorList>
            <person name="Seetharam A."/>
            <person name="Woodhouse M."/>
            <person name="Cannon E."/>
        </authorList>
    </citation>
    <scope>NUCLEOTIDE SEQUENCE [LARGE SCALE GENOMIC DNA]</scope>
    <source>
        <strain evidence="2">cv. B73</strain>
    </source>
</reference>
<reference evidence="3" key="1">
    <citation type="journal article" date="2009" name="Science">
        <title>The B73 maize genome: complexity, diversity, and dynamics.</title>
        <authorList>
            <person name="Schnable P.S."/>
            <person name="Ware D."/>
            <person name="Fulton R.S."/>
            <person name="Stein J.C."/>
            <person name="Wei F."/>
            <person name="Pasternak S."/>
            <person name="Liang C."/>
            <person name="Zhang J."/>
            <person name="Fulton L."/>
            <person name="Graves T.A."/>
            <person name="Minx P."/>
            <person name="Reily A.D."/>
            <person name="Courtney L."/>
            <person name="Kruchowski S.S."/>
            <person name="Tomlinson C."/>
            <person name="Strong C."/>
            <person name="Delehaunty K."/>
            <person name="Fronick C."/>
            <person name="Courtney B."/>
            <person name="Rock S.M."/>
            <person name="Belter E."/>
            <person name="Du F."/>
            <person name="Kim K."/>
            <person name="Abbott R.M."/>
            <person name="Cotton M."/>
            <person name="Levy A."/>
            <person name="Marchetto P."/>
            <person name="Ochoa K."/>
            <person name="Jackson S.M."/>
            <person name="Gillam B."/>
            <person name="Chen W."/>
            <person name="Yan L."/>
            <person name="Higginbotham J."/>
            <person name="Cardenas M."/>
            <person name="Waligorski J."/>
            <person name="Applebaum E."/>
            <person name="Phelps L."/>
            <person name="Falcone J."/>
            <person name="Kanchi K."/>
            <person name="Thane T."/>
            <person name="Scimone A."/>
            <person name="Thane N."/>
            <person name="Henke J."/>
            <person name="Wang T."/>
            <person name="Ruppert J."/>
            <person name="Shah N."/>
            <person name="Rotter K."/>
            <person name="Hodges J."/>
            <person name="Ingenthron E."/>
            <person name="Cordes M."/>
            <person name="Kohlberg S."/>
            <person name="Sgro J."/>
            <person name="Delgado B."/>
            <person name="Mead K."/>
            <person name="Chinwalla A."/>
            <person name="Leonard S."/>
            <person name="Crouse K."/>
            <person name="Collura K."/>
            <person name="Kudrna D."/>
            <person name="Currie J."/>
            <person name="He R."/>
            <person name="Angelova A."/>
            <person name="Rajasekar S."/>
            <person name="Mueller T."/>
            <person name="Lomeli R."/>
            <person name="Scara G."/>
            <person name="Ko A."/>
            <person name="Delaney K."/>
            <person name="Wissotski M."/>
            <person name="Lopez G."/>
            <person name="Campos D."/>
            <person name="Braidotti M."/>
            <person name="Ashley E."/>
            <person name="Golser W."/>
            <person name="Kim H."/>
            <person name="Lee S."/>
            <person name="Lin J."/>
            <person name="Dujmic Z."/>
            <person name="Kim W."/>
            <person name="Talag J."/>
            <person name="Zuccolo A."/>
            <person name="Fan C."/>
            <person name="Sebastian A."/>
            <person name="Kramer M."/>
            <person name="Spiegel L."/>
            <person name="Nascimento L."/>
            <person name="Zutavern T."/>
            <person name="Miller B."/>
            <person name="Ambroise C."/>
            <person name="Muller S."/>
            <person name="Spooner W."/>
            <person name="Narechania A."/>
            <person name="Ren L."/>
            <person name="Wei S."/>
            <person name="Kumari S."/>
            <person name="Faga B."/>
            <person name="Levy M.J."/>
            <person name="McMahan L."/>
            <person name="Van Buren P."/>
            <person name="Vaughn M.W."/>
            <person name="Ying K."/>
            <person name="Yeh C.-T."/>
            <person name="Emrich S.J."/>
            <person name="Jia Y."/>
            <person name="Kalyanaraman A."/>
            <person name="Hsia A.-P."/>
            <person name="Barbazuk W.B."/>
            <person name="Baucom R.S."/>
            <person name="Brutnell T.P."/>
            <person name="Carpita N.C."/>
            <person name="Chaparro C."/>
            <person name="Chia J.-M."/>
            <person name="Deragon J.-M."/>
            <person name="Estill J.C."/>
            <person name="Fu Y."/>
            <person name="Jeddeloh J.A."/>
            <person name="Han Y."/>
            <person name="Lee H."/>
            <person name="Li P."/>
            <person name="Lisch D.R."/>
            <person name="Liu S."/>
            <person name="Liu Z."/>
            <person name="Nagel D.H."/>
            <person name="McCann M.C."/>
            <person name="SanMiguel P."/>
            <person name="Myers A.M."/>
            <person name="Nettleton D."/>
            <person name="Nguyen J."/>
            <person name="Penning B.W."/>
            <person name="Ponnala L."/>
            <person name="Schneider K.L."/>
            <person name="Schwartz D.C."/>
            <person name="Sharma A."/>
            <person name="Soderlund C."/>
            <person name="Springer N.M."/>
            <person name="Sun Q."/>
            <person name="Wang H."/>
            <person name="Waterman M."/>
            <person name="Westerman R."/>
            <person name="Wolfgruber T.K."/>
            <person name="Yang L."/>
            <person name="Yu Y."/>
            <person name="Zhang L."/>
            <person name="Zhou S."/>
            <person name="Zhu Q."/>
            <person name="Bennetzen J.L."/>
            <person name="Dawe R.K."/>
            <person name="Jiang J."/>
            <person name="Jiang N."/>
            <person name="Presting G.G."/>
            <person name="Wessler S.R."/>
            <person name="Aluru S."/>
            <person name="Martienssen R.A."/>
            <person name="Clifton S.W."/>
            <person name="McCombie W.R."/>
            <person name="Wing R.A."/>
            <person name="Wilson R.K."/>
        </authorList>
    </citation>
    <scope>NUCLEOTIDE SEQUENCE [LARGE SCALE GENOMIC DNA]</scope>
    <source>
        <strain evidence="3">cv. B73</strain>
    </source>
</reference>
<sequence length="341" mass="35139">MAHPQSLLSLCLSLLSMAAGRSFLSRPVLCTAPSLGLRLAACARFLWFSRSSSSPCVPALLCLPRAECRGSCSTAPLWLLSLPPSLSAHRGSSPSLVPWRLSAATLPGSVPAAARPSPSSPSSPSWCSSPWCFSVPAALTSAPPGWPSSSPSLVVRPARPQLFTELAPALAPCSSWLLCAPCSCAACRLPCRSSAIRGLCPASLAACPSAGQARLCAFPFSVLVLAVPRVTGQQSSSPPLPTFPAPALLSRAARPCAGESPLVLVACSSPGSVATSPLFLSSAPASCSCCPCQAPFNRSSSSSSIARVRFSPRHGVSSFLVESRRVSCFLLASVPSRLARL</sequence>
<protein>
    <submittedName>
        <fullName evidence="2">Uncharacterized protein</fullName>
    </submittedName>
</protein>
<evidence type="ECO:0000313" key="3">
    <source>
        <dbReference type="Proteomes" id="UP000007305"/>
    </source>
</evidence>
<proteinExistence type="predicted"/>
<keyword evidence="1" id="KW-0732">Signal</keyword>
<reference evidence="2" key="3">
    <citation type="submission" date="2021-05" db="UniProtKB">
        <authorList>
            <consortium name="EnsemblPlants"/>
        </authorList>
    </citation>
    <scope>IDENTIFICATION</scope>
    <source>
        <strain evidence="2">cv. B73</strain>
    </source>
</reference>
<dbReference type="InParanoid" id="A0A804QPK4"/>
<name>A0A804QPK4_MAIZE</name>
<dbReference type="AlphaFoldDB" id="A0A804QPK4"/>
<dbReference type="Proteomes" id="UP000007305">
    <property type="component" value="Chromosome 8"/>
</dbReference>
<evidence type="ECO:0000256" key="1">
    <source>
        <dbReference type="SAM" id="SignalP"/>
    </source>
</evidence>